<keyword evidence="1" id="KW-0472">Membrane</keyword>
<organism evidence="2 3">
    <name type="scientific">Sphingomonas rhizophila</name>
    <dbReference type="NCBI Taxonomy" id="2071607"/>
    <lineage>
        <taxon>Bacteria</taxon>
        <taxon>Pseudomonadati</taxon>
        <taxon>Pseudomonadota</taxon>
        <taxon>Alphaproteobacteria</taxon>
        <taxon>Sphingomonadales</taxon>
        <taxon>Sphingomonadaceae</taxon>
        <taxon>Sphingomonas</taxon>
    </lineage>
</organism>
<gene>
    <name evidence="2" type="ORF">H9L12_10815</name>
</gene>
<dbReference type="RefSeq" id="WP_187541739.1">
    <property type="nucleotide sequence ID" value="NZ_CP060717.1"/>
</dbReference>
<reference evidence="2 3" key="1">
    <citation type="submission" date="2020-08" db="EMBL/GenBank/DDBJ databases">
        <title>Genome sequence of Sphingomonas rhizophila KACC 19189T.</title>
        <authorList>
            <person name="Hyun D.-W."/>
            <person name="Bae J.-W."/>
        </authorList>
    </citation>
    <scope>NUCLEOTIDE SEQUENCE [LARGE SCALE GENOMIC DNA]</scope>
    <source>
        <strain evidence="2 3">KACC 19189</strain>
    </source>
</reference>
<dbReference type="EMBL" id="CP060717">
    <property type="protein sequence ID" value="QNN64740.1"/>
    <property type="molecule type" value="Genomic_DNA"/>
</dbReference>
<evidence type="ECO:0000313" key="3">
    <source>
        <dbReference type="Proteomes" id="UP000515955"/>
    </source>
</evidence>
<keyword evidence="1" id="KW-0812">Transmembrane</keyword>
<accession>A0A7G9SA65</accession>
<name>A0A7G9SA65_9SPHN</name>
<proteinExistence type="predicted"/>
<keyword evidence="1" id="KW-1133">Transmembrane helix</keyword>
<evidence type="ECO:0008006" key="4">
    <source>
        <dbReference type="Google" id="ProtNLM"/>
    </source>
</evidence>
<dbReference type="Proteomes" id="UP000515955">
    <property type="component" value="Chromosome"/>
</dbReference>
<feature type="transmembrane region" description="Helical" evidence="1">
    <location>
        <begin position="25"/>
        <end position="44"/>
    </location>
</feature>
<dbReference type="AlphaFoldDB" id="A0A7G9SA65"/>
<keyword evidence="3" id="KW-1185">Reference proteome</keyword>
<protein>
    <recommendedName>
        <fullName evidence="4">DUF418 domain-containing protein</fullName>
    </recommendedName>
</protein>
<evidence type="ECO:0000313" key="2">
    <source>
        <dbReference type="EMBL" id="QNN64740.1"/>
    </source>
</evidence>
<sequence length="67" mass="7050">MAQAIRSAPVVAGERSTLLDAMRGYALAGILIANMFAFIGFPFMTDAQRDASLGGRSTIWPNSSSNG</sequence>
<evidence type="ECO:0000256" key="1">
    <source>
        <dbReference type="SAM" id="Phobius"/>
    </source>
</evidence>
<dbReference type="KEGG" id="srhi:H9L12_10815"/>